<organism evidence="5 6">
    <name type="scientific">Candidatus Eisenbergiella pullistercoris</name>
    <dbReference type="NCBI Taxonomy" id="2838555"/>
    <lineage>
        <taxon>Bacteria</taxon>
        <taxon>Bacillati</taxon>
        <taxon>Bacillota</taxon>
        <taxon>Clostridia</taxon>
        <taxon>Lachnospirales</taxon>
        <taxon>Lachnospiraceae</taxon>
        <taxon>Eisenbergiella</taxon>
    </lineage>
</organism>
<reference evidence="5" key="2">
    <citation type="submission" date="2021-04" db="EMBL/GenBank/DDBJ databases">
        <authorList>
            <person name="Gilroy R."/>
        </authorList>
    </citation>
    <scope>NUCLEOTIDE SEQUENCE</scope>
    <source>
        <strain evidence="5">ChiSxjej3B15-24422</strain>
    </source>
</reference>
<dbReference type="Pfam" id="PF00005">
    <property type="entry name" value="ABC_tran"/>
    <property type="match status" value="1"/>
</dbReference>
<evidence type="ECO:0000256" key="2">
    <source>
        <dbReference type="ARBA" id="ARBA00022741"/>
    </source>
</evidence>
<accession>A0A9D2C7W5</accession>
<dbReference type="InterPro" id="IPR027417">
    <property type="entry name" value="P-loop_NTPase"/>
</dbReference>
<keyword evidence="1" id="KW-0813">Transport</keyword>
<evidence type="ECO:0000256" key="1">
    <source>
        <dbReference type="ARBA" id="ARBA00022448"/>
    </source>
</evidence>
<dbReference type="PANTHER" id="PTHR42711">
    <property type="entry name" value="ABC TRANSPORTER ATP-BINDING PROTEIN"/>
    <property type="match status" value="1"/>
</dbReference>
<dbReference type="InterPro" id="IPR050763">
    <property type="entry name" value="ABC_transporter_ATP-binding"/>
</dbReference>
<name>A0A9D2C7W5_9FIRM</name>
<sequence>MEQIVVEHVTKEYRIPYKAGGFAGNLRNRIAGRMTTVHAVSDLSFSIEKGEMAGYIGPNGAGKSTTIRLMCGMTAPTSGTITVNGLDPQKDRKRVVARLGVAFGQLSRLERDLKLGESFELLRRIYRVALPEYRRNLEELVERLELTGLLDIPAGLLSAGQRMRGEIAAALLHTPDILFLDEPTVGLDVDAKKAVRSLITDWNREKQITVVLTSHDLEDVSRLCRRLIVIRDGRIVRDGPREEIVKDMAPWRLLKLEVSGFDGRLRAKTAELVSWENNRLVCRFDHHKYSASEVIRELSAGLNILDLSVEEPDIEEAVERIYHL</sequence>
<dbReference type="EMBL" id="DXDD01000153">
    <property type="protein sequence ID" value="HIY61450.1"/>
    <property type="molecule type" value="Genomic_DNA"/>
</dbReference>
<dbReference type="AlphaFoldDB" id="A0A9D2C7W5"/>
<gene>
    <name evidence="5" type="ORF">H9831_12365</name>
</gene>
<comment type="caution">
    <text evidence="5">The sequence shown here is derived from an EMBL/GenBank/DDBJ whole genome shotgun (WGS) entry which is preliminary data.</text>
</comment>
<dbReference type="PANTHER" id="PTHR42711:SF1">
    <property type="entry name" value="ABC-TRANSPORT PROTEIN, ATP-BINDING COMPONENT"/>
    <property type="match status" value="1"/>
</dbReference>
<dbReference type="GO" id="GO:0016887">
    <property type="term" value="F:ATP hydrolysis activity"/>
    <property type="evidence" value="ECO:0007669"/>
    <property type="project" value="InterPro"/>
</dbReference>
<feature type="domain" description="ABC transporter" evidence="4">
    <location>
        <begin position="4"/>
        <end position="257"/>
    </location>
</feature>
<evidence type="ECO:0000259" key="4">
    <source>
        <dbReference type="PROSITE" id="PS50893"/>
    </source>
</evidence>
<evidence type="ECO:0000313" key="5">
    <source>
        <dbReference type="EMBL" id="HIY61450.1"/>
    </source>
</evidence>
<dbReference type="InterPro" id="IPR003439">
    <property type="entry name" value="ABC_transporter-like_ATP-bd"/>
</dbReference>
<dbReference type="InterPro" id="IPR003593">
    <property type="entry name" value="AAA+_ATPase"/>
</dbReference>
<dbReference type="PROSITE" id="PS50893">
    <property type="entry name" value="ABC_TRANSPORTER_2"/>
    <property type="match status" value="1"/>
</dbReference>
<dbReference type="Proteomes" id="UP000824007">
    <property type="component" value="Unassembled WGS sequence"/>
</dbReference>
<reference evidence="5" key="1">
    <citation type="journal article" date="2021" name="PeerJ">
        <title>Extensive microbial diversity within the chicken gut microbiome revealed by metagenomics and culture.</title>
        <authorList>
            <person name="Gilroy R."/>
            <person name="Ravi A."/>
            <person name="Getino M."/>
            <person name="Pursley I."/>
            <person name="Horton D.L."/>
            <person name="Alikhan N.F."/>
            <person name="Baker D."/>
            <person name="Gharbi K."/>
            <person name="Hall N."/>
            <person name="Watson M."/>
            <person name="Adriaenssens E.M."/>
            <person name="Foster-Nyarko E."/>
            <person name="Jarju S."/>
            <person name="Secka A."/>
            <person name="Antonio M."/>
            <person name="Oren A."/>
            <person name="Chaudhuri R.R."/>
            <person name="La Ragione R."/>
            <person name="Hildebrand F."/>
            <person name="Pallen M.J."/>
        </authorList>
    </citation>
    <scope>NUCLEOTIDE SEQUENCE</scope>
    <source>
        <strain evidence="5">ChiSxjej3B15-24422</strain>
    </source>
</reference>
<evidence type="ECO:0000313" key="6">
    <source>
        <dbReference type="Proteomes" id="UP000824007"/>
    </source>
</evidence>
<dbReference type="SUPFAM" id="SSF52540">
    <property type="entry name" value="P-loop containing nucleoside triphosphate hydrolases"/>
    <property type="match status" value="1"/>
</dbReference>
<keyword evidence="3 5" id="KW-0067">ATP-binding</keyword>
<evidence type="ECO:0000256" key="3">
    <source>
        <dbReference type="ARBA" id="ARBA00022840"/>
    </source>
</evidence>
<proteinExistence type="predicted"/>
<dbReference type="GO" id="GO:0005524">
    <property type="term" value="F:ATP binding"/>
    <property type="evidence" value="ECO:0007669"/>
    <property type="project" value="UniProtKB-KW"/>
</dbReference>
<dbReference type="Gene3D" id="3.40.50.300">
    <property type="entry name" value="P-loop containing nucleotide triphosphate hydrolases"/>
    <property type="match status" value="1"/>
</dbReference>
<dbReference type="SMART" id="SM00382">
    <property type="entry name" value="AAA"/>
    <property type="match status" value="1"/>
</dbReference>
<keyword evidence="2" id="KW-0547">Nucleotide-binding</keyword>
<protein>
    <submittedName>
        <fullName evidence="5">ATP-binding cassette domain-containing protein</fullName>
    </submittedName>
</protein>